<protein>
    <submittedName>
        <fullName evidence="1">Uncharacterized protein</fullName>
    </submittedName>
</protein>
<dbReference type="AlphaFoldDB" id="A0AAU2V6T7"/>
<reference evidence="1" key="1">
    <citation type="submission" date="2022-10" db="EMBL/GenBank/DDBJ databases">
        <title>The complete genomes of actinobacterial strains from the NBC collection.</title>
        <authorList>
            <person name="Joergensen T.S."/>
            <person name="Alvarez Arevalo M."/>
            <person name="Sterndorff E.B."/>
            <person name="Faurdal D."/>
            <person name="Vuksanovic O."/>
            <person name="Mourched A.-S."/>
            <person name="Charusanti P."/>
            <person name="Shaw S."/>
            <person name="Blin K."/>
            <person name="Weber T."/>
        </authorList>
    </citation>
    <scope>NUCLEOTIDE SEQUENCE</scope>
    <source>
        <strain evidence="1">NBC_00003</strain>
    </source>
</reference>
<evidence type="ECO:0000313" key="1">
    <source>
        <dbReference type="EMBL" id="WTW63178.1"/>
    </source>
</evidence>
<accession>A0AAU2V6T7</accession>
<name>A0AAU2V6T7_9ACTN</name>
<dbReference type="EMBL" id="CP108318">
    <property type="protein sequence ID" value="WTW63178.1"/>
    <property type="molecule type" value="Genomic_DNA"/>
</dbReference>
<gene>
    <name evidence="1" type="ORF">OG549_22395</name>
</gene>
<sequence length="71" mass="7835">MNLAKDNTDWQRTLSVTPLPAEVRRRAALQIAGHAPGDDHARAVEDCRDLLEHLGLRDPDLRSQTHLAASA</sequence>
<proteinExistence type="predicted"/>
<organism evidence="1">
    <name type="scientific">Streptomyces sp. NBC_00003</name>
    <dbReference type="NCBI Taxonomy" id="2903608"/>
    <lineage>
        <taxon>Bacteria</taxon>
        <taxon>Bacillati</taxon>
        <taxon>Actinomycetota</taxon>
        <taxon>Actinomycetes</taxon>
        <taxon>Kitasatosporales</taxon>
        <taxon>Streptomycetaceae</taxon>
        <taxon>Streptomyces</taxon>
    </lineage>
</organism>